<dbReference type="SUPFAM" id="SSF56935">
    <property type="entry name" value="Porins"/>
    <property type="match status" value="1"/>
</dbReference>
<dbReference type="InterPro" id="IPR039426">
    <property type="entry name" value="TonB-dep_rcpt-like"/>
</dbReference>
<keyword evidence="6" id="KW-0408">Iron</keyword>
<evidence type="ECO:0000256" key="7">
    <source>
        <dbReference type="ARBA" id="ARBA00023065"/>
    </source>
</evidence>
<accession>I1XHA1</accession>
<keyword evidence="9 11" id="KW-0472">Membrane</keyword>
<evidence type="ECO:0000313" key="13">
    <source>
        <dbReference type="EMBL" id="AFI83770.1"/>
    </source>
</evidence>
<comment type="similarity">
    <text evidence="11 12">Belongs to the TonB-dependent receptor family.</text>
</comment>
<evidence type="ECO:0000256" key="10">
    <source>
        <dbReference type="ARBA" id="ARBA00023237"/>
    </source>
</evidence>
<dbReference type="Pfam" id="PF00593">
    <property type="entry name" value="TonB_dep_Rec_b-barrel"/>
    <property type="match status" value="1"/>
</dbReference>
<dbReference type="InterPro" id="IPR012910">
    <property type="entry name" value="Plug_dom"/>
</dbReference>
<evidence type="ECO:0000256" key="2">
    <source>
        <dbReference type="ARBA" id="ARBA00022448"/>
    </source>
</evidence>
<dbReference type="PROSITE" id="PS52016">
    <property type="entry name" value="TONB_DEPENDENT_REC_3"/>
    <property type="match status" value="1"/>
</dbReference>
<evidence type="ECO:0000256" key="6">
    <source>
        <dbReference type="ARBA" id="ARBA00023004"/>
    </source>
</evidence>
<dbReference type="PANTHER" id="PTHR32552:SF81">
    <property type="entry name" value="TONB-DEPENDENT OUTER MEMBRANE RECEPTOR"/>
    <property type="match status" value="1"/>
</dbReference>
<dbReference type="AlphaFoldDB" id="I1XHA1"/>
<keyword evidence="13" id="KW-0675">Receptor</keyword>
<dbReference type="HOGENOM" id="CLU_008287_15_2_6"/>
<dbReference type="PATRIC" id="fig|754476.3.peg.915"/>
<dbReference type="CDD" id="cd01347">
    <property type="entry name" value="ligand_gated_channel"/>
    <property type="match status" value="1"/>
</dbReference>
<gene>
    <name evidence="13" type="ordered locus">Q7A_928</name>
</gene>
<keyword evidence="2 11" id="KW-0813">Transport</keyword>
<proteinExistence type="inferred from homology"/>
<keyword evidence="5 11" id="KW-0812">Transmembrane</keyword>
<dbReference type="Gene3D" id="2.40.170.20">
    <property type="entry name" value="TonB-dependent receptor, beta-barrel domain"/>
    <property type="match status" value="1"/>
</dbReference>
<dbReference type="InterPro" id="IPR036942">
    <property type="entry name" value="Beta-barrel_TonB_sf"/>
</dbReference>
<name>I1XHA1_METNJ</name>
<evidence type="ECO:0000256" key="1">
    <source>
        <dbReference type="ARBA" id="ARBA00004571"/>
    </source>
</evidence>
<dbReference type="InterPro" id="IPR000531">
    <property type="entry name" value="Beta-barrel_TonB"/>
</dbReference>
<reference evidence="13 14" key="1">
    <citation type="journal article" date="2012" name="J. Bacteriol.">
        <title>Complete genome sequences of Methylophaga sp. strain JAM1 and Methylophaga sp. strain JAM7.</title>
        <authorList>
            <person name="Villeneuve C."/>
            <person name="Martineau C."/>
            <person name="Mauffrey F."/>
            <person name="Villemur R."/>
        </authorList>
    </citation>
    <scope>NUCLEOTIDE SEQUENCE [LARGE SCALE GENOMIC DNA]</scope>
    <source>
        <strain evidence="13 14">JAM1</strain>
    </source>
</reference>
<dbReference type="GO" id="GO:0009279">
    <property type="term" value="C:cell outer membrane"/>
    <property type="evidence" value="ECO:0007669"/>
    <property type="project" value="UniProtKB-SubCell"/>
</dbReference>
<evidence type="ECO:0000256" key="4">
    <source>
        <dbReference type="ARBA" id="ARBA00022496"/>
    </source>
</evidence>
<evidence type="ECO:0000256" key="8">
    <source>
        <dbReference type="ARBA" id="ARBA00023077"/>
    </source>
</evidence>
<dbReference type="KEGG" id="mej:Q7A_928"/>
<keyword evidence="7" id="KW-0406">Ion transport</keyword>
<evidence type="ECO:0000256" key="5">
    <source>
        <dbReference type="ARBA" id="ARBA00022692"/>
    </source>
</evidence>
<keyword evidence="10 11" id="KW-0998">Cell outer membrane</keyword>
<keyword evidence="4" id="KW-0410">Iron transport</keyword>
<keyword evidence="3 11" id="KW-1134">Transmembrane beta strand</keyword>
<comment type="subcellular location">
    <subcellularLocation>
        <location evidence="1 11">Cell outer membrane</location>
        <topology evidence="1 11">Multi-pass membrane protein</topology>
    </subcellularLocation>
</comment>
<dbReference type="eggNOG" id="COG4771">
    <property type="taxonomic scope" value="Bacteria"/>
</dbReference>
<keyword evidence="8 12" id="KW-0798">TonB box</keyword>
<dbReference type="Proteomes" id="UP000009144">
    <property type="component" value="Chromosome"/>
</dbReference>
<evidence type="ECO:0000256" key="3">
    <source>
        <dbReference type="ARBA" id="ARBA00022452"/>
    </source>
</evidence>
<dbReference type="RefSeq" id="WP_014706145.1">
    <property type="nucleotide sequence ID" value="NC_017857.3"/>
</dbReference>
<evidence type="ECO:0000256" key="12">
    <source>
        <dbReference type="RuleBase" id="RU003357"/>
    </source>
</evidence>
<protein>
    <submittedName>
        <fullName evidence="13">Ferric vulnibactin receptor VuuA</fullName>
    </submittedName>
</protein>
<evidence type="ECO:0000313" key="14">
    <source>
        <dbReference type="Proteomes" id="UP000009144"/>
    </source>
</evidence>
<dbReference type="STRING" id="754476.Q7A_928"/>
<dbReference type="OrthoDB" id="7051185at2"/>
<organism evidence="13 14">
    <name type="scientific">Methylophaga nitratireducenticrescens</name>
    <dbReference type="NCBI Taxonomy" id="754476"/>
    <lineage>
        <taxon>Bacteria</taxon>
        <taxon>Pseudomonadati</taxon>
        <taxon>Pseudomonadota</taxon>
        <taxon>Gammaproteobacteria</taxon>
        <taxon>Thiotrichales</taxon>
        <taxon>Piscirickettsiaceae</taxon>
        <taxon>Methylophaga</taxon>
    </lineage>
</organism>
<dbReference type="GO" id="GO:0006826">
    <property type="term" value="P:iron ion transport"/>
    <property type="evidence" value="ECO:0007669"/>
    <property type="project" value="UniProtKB-KW"/>
</dbReference>
<evidence type="ECO:0000256" key="11">
    <source>
        <dbReference type="PROSITE-ProRule" id="PRU01360"/>
    </source>
</evidence>
<dbReference type="Pfam" id="PF07715">
    <property type="entry name" value="Plug"/>
    <property type="match status" value="1"/>
</dbReference>
<evidence type="ECO:0000256" key="9">
    <source>
        <dbReference type="ARBA" id="ARBA00023136"/>
    </source>
</evidence>
<keyword evidence="14" id="KW-1185">Reference proteome</keyword>
<dbReference type="EMBL" id="CP003390">
    <property type="protein sequence ID" value="AFI83770.1"/>
    <property type="molecule type" value="Genomic_DNA"/>
</dbReference>
<sequence>MRKFWYAGYSLPILVNVALYPLAAYSEEITSTSPSTNVTQLDKFVVTTEMIERPLSESGHSTAIYSEDQLQNQAGLVTLRDVLDVTPNVSMVTGTGKAPTIRGIDGTGPAENAIAFFAGSRSRLSWQIDGRPASYNEIAFSDMSLFDVERIEILRGPQSTLVGRNAIAGTMVVKTKDPLFDVKAAAQYAFGNDHQRRRSAMLNIPVLDDVLAFRLVADGYERESAVNYQSYPGVSDPGQMDALSLRAKMLFQPTKDPDARLLLTASHSDFEGPNGEIIARPFDELVSNFPQQPVHQPRTTSFVADMSMPLSDNFDLELISSYTDLTFLRKAVPNTTNARIETSEYVIEPRLRYQADNGLKGVVGLYFYRARQDEFIELGNSTFDDETDTFATYTEGVIPLSENIDLSLGFRYEREERQRVGGDATGMLIQVASDETYEAFMPKFGINWRPTDNTSFGAMVSRGYNAGGSGVTLAAFPVVNFDYDAEYVWTYELYGRQEFSEGRISTTQNIFFSEYDDMQLPFDLTPDNSQDEAFIVRNADRVKTWGAELGLNVAVTEKLDWFGNVGLLETEITKFSDSGVEGNDLQTAPNVTANSGLTWKNKDFSASTVAHYSDAYYSDVNNRPRGKTDPYVVVDAQLSWQFKHLRVFGTVKNIFDNDKPVARSANSNPALETEVQLQPRLFMVGLQLDY</sequence>
<reference evidence="13 14" key="2">
    <citation type="journal article" date="2013" name="Int. J. Syst. Evol. Microbiol.">
        <title>Methylophaga nitratireducenticrescens sp. nov. and Methylophaga frappieri sp. nov., isolated from the biofilm of the methanol-fed denitrification system treating the seawater at the Montreal Biodome.</title>
        <authorList>
            <person name="Villeneuve C."/>
            <person name="Martineau C."/>
            <person name="Mauffrey F."/>
            <person name="Villemur R."/>
        </authorList>
    </citation>
    <scope>NUCLEOTIDE SEQUENCE [LARGE SCALE GENOMIC DNA]</scope>
    <source>
        <strain evidence="13 14">JAM1</strain>
    </source>
</reference>
<dbReference type="PANTHER" id="PTHR32552">
    <property type="entry name" value="FERRICHROME IRON RECEPTOR-RELATED"/>
    <property type="match status" value="1"/>
</dbReference>